<dbReference type="EMBL" id="FNET01000024">
    <property type="protein sequence ID" value="SDM63050.1"/>
    <property type="molecule type" value="Genomic_DNA"/>
</dbReference>
<evidence type="ECO:0000256" key="1">
    <source>
        <dbReference type="SAM" id="MobiDB-lite"/>
    </source>
</evidence>
<sequence length="338" mass="36149">MSSASRDRDRLMHHALTAAQTGLYVFPLRAKTKRPALHSAERCPRTGVCRARHLGWEQRATVDLDVIERCWSAGPFNIGIATGPSGLVVIDLDTPKSPTDVPPPRWSREGIRDGHDVFAALCAEAREDVPWETRTVRTARGGTHLYFREPSTVELRNTEGEHGNGLGWKVDTRAHGGYVVAPGSTTSDGTYWPTNDVAPLPLPVWLVHCLTPRPRTAVSAPVVVPSQRLPRYVTAAVDGECRKLSTAVSGGHDRAAFVAGIALGQLVGAGVLPPATAEAHLVAAAAPLINGECDCTEAKVRRSIRNGITEGTARPRQMPGAERPAPAATPMFDARGAA</sequence>
<feature type="domain" description="DNA primase/polymerase bifunctional N-terminal" evidence="2">
    <location>
        <begin position="15"/>
        <end position="206"/>
    </location>
</feature>
<gene>
    <name evidence="3" type="ORF">SAMN04488074_12480</name>
</gene>
<dbReference type="RefSeq" id="WP_090013250.1">
    <property type="nucleotide sequence ID" value="NZ_FNET01000024.1"/>
</dbReference>
<dbReference type="InterPro" id="IPR015330">
    <property type="entry name" value="DNA_primase/pol_bifunc_N"/>
</dbReference>
<evidence type="ECO:0000259" key="2">
    <source>
        <dbReference type="SMART" id="SM00943"/>
    </source>
</evidence>
<name>A0A1G9UT33_9PSEU</name>
<dbReference type="CDD" id="cd04859">
    <property type="entry name" value="Prim_Pol"/>
    <property type="match status" value="1"/>
</dbReference>
<proteinExistence type="predicted"/>
<dbReference type="SUPFAM" id="SSF56747">
    <property type="entry name" value="Prim-pol domain"/>
    <property type="match status" value="1"/>
</dbReference>
<dbReference type="SMART" id="SM00943">
    <property type="entry name" value="Prim-Pol"/>
    <property type="match status" value="1"/>
</dbReference>
<reference evidence="4" key="1">
    <citation type="submission" date="2016-10" db="EMBL/GenBank/DDBJ databases">
        <authorList>
            <person name="Varghese N."/>
            <person name="Submissions S."/>
        </authorList>
    </citation>
    <scope>NUCLEOTIDE SEQUENCE [LARGE SCALE GENOMIC DNA]</scope>
    <source>
        <strain evidence="4">DSM 44796</strain>
    </source>
</reference>
<accession>A0A1G9UT33</accession>
<evidence type="ECO:0000313" key="3">
    <source>
        <dbReference type="EMBL" id="SDM63050.1"/>
    </source>
</evidence>
<organism evidence="3 4">
    <name type="scientific">Lentzea albidocapillata subsp. violacea</name>
    <dbReference type="NCBI Taxonomy" id="128104"/>
    <lineage>
        <taxon>Bacteria</taxon>
        <taxon>Bacillati</taxon>
        <taxon>Actinomycetota</taxon>
        <taxon>Actinomycetes</taxon>
        <taxon>Pseudonocardiales</taxon>
        <taxon>Pseudonocardiaceae</taxon>
        <taxon>Lentzea</taxon>
    </lineage>
</organism>
<dbReference type="AlphaFoldDB" id="A0A1G9UT33"/>
<evidence type="ECO:0000313" key="4">
    <source>
        <dbReference type="Proteomes" id="UP000199682"/>
    </source>
</evidence>
<protein>
    <submittedName>
        <fullName evidence="3">Bifunctional DNA primase/polymerase, N-terminal</fullName>
    </submittedName>
</protein>
<feature type="region of interest" description="Disordered" evidence="1">
    <location>
        <begin position="306"/>
        <end position="338"/>
    </location>
</feature>
<dbReference type="Proteomes" id="UP000199682">
    <property type="component" value="Unassembled WGS sequence"/>
</dbReference>
<dbReference type="Pfam" id="PF09250">
    <property type="entry name" value="Prim-Pol"/>
    <property type="match status" value="1"/>
</dbReference>